<dbReference type="SUPFAM" id="SSF69304">
    <property type="entry name" value="Tricorn protease N-terminal domain"/>
    <property type="match status" value="1"/>
</dbReference>
<dbReference type="Gene3D" id="2.120.10.30">
    <property type="entry name" value="TolB, C-terminal domain"/>
    <property type="match status" value="1"/>
</dbReference>
<dbReference type="InterPro" id="IPR011042">
    <property type="entry name" value="6-blade_b-propeller_TolB-like"/>
</dbReference>
<organism evidence="2 3">
    <name type="scientific">Candidatus Southlakia epibionticum</name>
    <dbReference type="NCBI Taxonomy" id="3043284"/>
    <lineage>
        <taxon>Bacteria</taxon>
        <taxon>Candidatus Saccharimonadota</taxon>
        <taxon>Candidatus Saccharimonadia</taxon>
        <taxon>Candidatus Saccharimonadales</taxon>
        <taxon>Candidatus Saccharimonadaceae</taxon>
        <taxon>Candidatus Southlakia</taxon>
    </lineage>
</organism>
<sequence>MCIKVQLKRLCLHRFTLVAAVCSAIIVILTIATANAGVRVRYADLNPAELTNANGRIVLHTSVPIKRVAPEQVSLAPAVSVSVATNGNTIIITPNERLRYQTDYRVRIHDVAGQYGRQRSDIEYRFSTPAAKLYYLHRQYSGGDENKANDQIIAATMQSEKTEVLFAAPRILEFVAVRDELVVNTYRDGVSQLQRVNVNDKRTQMVPVAKPQLAAKLQSLGDGRRVGYITGEHSDTKGGQLQLLDVTNGSPRAIEHAGAVTDWRASPDGRVIAAVTVKGDLLLVDTTGKKQPRPLGSASELGDFSSDGRKLSFLGSAGGFMIYDLEKNERRAVFSDSAHANSYIVRLKLLEKNAWLMQSMFIADRKPGSEVTYDDGRGITRLYHPDGAHDITGLSASPNSQYAAVEVAPQQGSSFDNYPVNGRNMSTRTVLIDQNGAVMRTIDGCDVVWK</sequence>
<evidence type="ECO:0008006" key="4">
    <source>
        <dbReference type="Google" id="ProtNLM"/>
    </source>
</evidence>
<keyword evidence="1" id="KW-1133">Transmembrane helix</keyword>
<protein>
    <recommendedName>
        <fullName evidence="4">SbsA Ig-like domain-containing protein</fullName>
    </recommendedName>
</protein>
<dbReference type="EMBL" id="CP124550">
    <property type="protein sequence ID" value="WIO46449.1"/>
    <property type="molecule type" value="Genomic_DNA"/>
</dbReference>
<accession>A0ABY8WY61</accession>
<keyword evidence="1" id="KW-0472">Membrane</keyword>
<dbReference type="SUPFAM" id="SSF69322">
    <property type="entry name" value="Tricorn protease domain 2"/>
    <property type="match status" value="1"/>
</dbReference>
<gene>
    <name evidence="2" type="ORF">SEML1_0853</name>
</gene>
<dbReference type="Proteomes" id="UP001177295">
    <property type="component" value="Chromosome"/>
</dbReference>
<proteinExistence type="predicted"/>
<keyword evidence="3" id="KW-1185">Reference proteome</keyword>
<evidence type="ECO:0000313" key="3">
    <source>
        <dbReference type="Proteomes" id="UP001177295"/>
    </source>
</evidence>
<dbReference type="RefSeq" id="WP_376753975.1">
    <property type="nucleotide sequence ID" value="NZ_CP124550.1"/>
</dbReference>
<evidence type="ECO:0000256" key="1">
    <source>
        <dbReference type="SAM" id="Phobius"/>
    </source>
</evidence>
<name>A0ABY8WY61_9BACT</name>
<feature type="transmembrane region" description="Helical" evidence="1">
    <location>
        <begin position="12"/>
        <end position="32"/>
    </location>
</feature>
<keyword evidence="1" id="KW-0812">Transmembrane</keyword>
<reference evidence="2 3" key="1">
    <citation type="journal article" date="2023" name="Cell">
        <title>Genetic manipulation of Patescibacteria provides mechanistic insights into microbial dark matter and the epibiotic lifestyle.</title>
        <authorList>
            <person name="Wang Y."/>
            <person name="Gallagher L.A."/>
            <person name="Andrade P.A."/>
            <person name="Liu A."/>
            <person name="Humphreys I.R."/>
            <person name="Turkarslan S."/>
            <person name="Cutler K.J."/>
            <person name="Arrieta-Ortiz M.L."/>
            <person name="Li Y."/>
            <person name="Radey M.C."/>
            <person name="McLean J.S."/>
            <person name="Cong Q."/>
            <person name="Baker D."/>
            <person name="Baliga N.S."/>
            <person name="Peterson S.B."/>
            <person name="Mougous J.D."/>
        </authorList>
    </citation>
    <scope>NUCLEOTIDE SEQUENCE [LARGE SCALE GENOMIC DNA]</scope>
    <source>
        <strain evidence="2 3">ML1</strain>
    </source>
</reference>
<evidence type="ECO:0000313" key="2">
    <source>
        <dbReference type="EMBL" id="WIO46449.1"/>
    </source>
</evidence>